<comment type="similarity">
    <text evidence="2 8">Belongs to the Casparian strip membrane proteins (CASP) family.</text>
</comment>
<evidence type="ECO:0000259" key="9">
    <source>
        <dbReference type="Pfam" id="PF04535"/>
    </source>
</evidence>
<evidence type="ECO:0000256" key="7">
    <source>
        <dbReference type="ARBA" id="ARBA00023136"/>
    </source>
</evidence>
<organism evidence="10 11">
    <name type="scientific">Canna indica</name>
    <name type="common">Indian-shot</name>
    <dbReference type="NCBI Taxonomy" id="4628"/>
    <lineage>
        <taxon>Eukaryota</taxon>
        <taxon>Viridiplantae</taxon>
        <taxon>Streptophyta</taxon>
        <taxon>Embryophyta</taxon>
        <taxon>Tracheophyta</taxon>
        <taxon>Spermatophyta</taxon>
        <taxon>Magnoliopsida</taxon>
        <taxon>Liliopsida</taxon>
        <taxon>Zingiberales</taxon>
        <taxon>Cannaceae</taxon>
        <taxon>Canna</taxon>
    </lineage>
</organism>
<proteinExistence type="inferred from homology"/>
<dbReference type="GO" id="GO:0005886">
    <property type="term" value="C:plasma membrane"/>
    <property type="evidence" value="ECO:0007669"/>
    <property type="project" value="UniProtKB-SubCell"/>
</dbReference>
<evidence type="ECO:0000256" key="8">
    <source>
        <dbReference type="RuleBase" id="RU361233"/>
    </source>
</evidence>
<comment type="subunit">
    <text evidence="3 8">Homodimer and heterodimers.</text>
</comment>
<evidence type="ECO:0000256" key="2">
    <source>
        <dbReference type="ARBA" id="ARBA00007651"/>
    </source>
</evidence>
<sequence length="192" mass="20691">MSPGTVAVYYGGGKLRVLDSRMKMIEVVLRCAICAFGVLAAALIGFDSQVRKFFSVEKKARFTDMKALVFLVIANGMVASYSLIQGVRCVVSMVNGAVLLDKAMAWAIFSCDQALAYLTLAAAAAAIQAAQIGQFGQPELQWMKMCNLYEKFCTQVGEGVVSAFLVCLCMVTVSSISAFNLFRLYGKAKGKS</sequence>
<evidence type="ECO:0000256" key="4">
    <source>
        <dbReference type="ARBA" id="ARBA00022475"/>
    </source>
</evidence>
<feature type="transmembrane region" description="Helical" evidence="8">
    <location>
        <begin position="160"/>
        <end position="182"/>
    </location>
</feature>
<comment type="caution">
    <text evidence="8">Lacks conserved residue(s) required for the propagation of feature annotation.</text>
</comment>
<dbReference type="InterPro" id="IPR006459">
    <property type="entry name" value="CASP/CASPL"/>
</dbReference>
<evidence type="ECO:0000313" key="10">
    <source>
        <dbReference type="EMBL" id="WOK93087.1"/>
    </source>
</evidence>
<dbReference type="Pfam" id="PF04535">
    <property type="entry name" value="CASP_dom"/>
    <property type="match status" value="1"/>
</dbReference>
<evidence type="ECO:0000256" key="3">
    <source>
        <dbReference type="ARBA" id="ARBA00011489"/>
    </source>
</evidence>
<keyword evidence="4 8" id="KW-1003">Cell membrane</keyword>
<dbReference type="AlphaFoldDB" id="A0AAQ3JNR5"/>
<evidence type="ECO:0000256" key="5">
    <source>
        <dbReference type="ARBA" id="ARBA00022692"/>
    </source>
</evidence>
<name>A0AAQ3JNR5_9LILI</name>
<keyword evidence="7 8" id="KW-0472">Membrane</keyword>
<dbReference type="NCBIfam" id="TIGR01569">
    <property type="entry name" value="A_tha_TIGR01569"/>
    <property type="match status" value="1"/>
</dbReference>
<protein>
    <recommendedName>
        <fullName evidence="8">CASP-like protein</fullName>
    </recommendedName>
</protein>
<feature type="domain" description="Casparian strip membrane protein" evidence="9">
    <location>
        <begin position="20"/>
        <end position="169"/>
    </location>
</feature>
<evidence type="ECO:0000256" key="6">
    <source>
        <dbReference type="ARBA" id="ARBA00022989"/>
    </source>
</evidence>
<keyword evidence="5 8" id="KW-0812">Transmembrane</keyword>
<dbReference type="PANTHER" id="PTHR33573">
    <property type="entry name" value="CASP-LIKE PROTEIN 4A4"/>
    <property type="match status" value="1"/>
</dbReference>
<evidence type="ECO:0000313" key="11">
    <source>
        <dbReference type="Proteomes" id="UP001327560"/>
    </source>
</evidence>
<feature type="transmembrane region" description="Helical" evidence="8">
    <location>
        <begin position="27"/>
        <end position="46"/>
    </location>
</feature>
<accession>A0AAQ3JNR5</accession>
<comment type="subcellular location">
    <subcellularLocation>
        <location evidence="1 8">Cell membrane</location>
        <topology evidence="1 8">Multi-pass membrane protein</topology>
    </subcellularLocation>
</comment>
<keyword evidence="6 8" id="KW-1133">Transmembrane helix</keyword>
<reference evidence="10 11" key="1">
    <citation type="submission" date="2023-10" db="EMBL/GenBank/DDBJ databases">
        <title>Chromosome-scale genome assembly provides insights into flower coloration mechanisms of Canna indica.</title>
        <authorList>
            <person name="Li C."/>
        </authorList>
    </citation>
    <scope>NUCLEOTIDE SEQUENCE [LARGE SCALE GENOMIC DNA]</scope>
    <source>
        <tissue evidence="10">Flower</tissue>
    </source>
</reference>
<feature type="transmembrane region" description="Helical" evidence="8">
    <location>
        <begin position="67"/>
        <end position="84"/>
    </location>
</feature>
<keyword evidence="11" id="KW-1185">Reference proteome</keyword>
<dbReference type="PANTHER" id="PTHR33573:SF64">
    <property type="entry name" value="CASP-LIKE PROTEIN 2B1"/>
    <property type="match status" value="1"/>
</dbReference>
<dbReference type="EMBL" id="CP136890">
    <property type="protein sequence ID" value="WOK93087.1"/>
    <property type="molecule type" value="Genomic_DNA"/>
</dbReference>
<dbReference type="InterPro" id="IPR006702">
    <property type="entry name" value="CASP_dom"/>
</dbReference>
<evidence type="ECO:0000256" key="1">
    <source>
        <dbReference type="ARBA" id="ARBA00004651"/>
    </source>
</evidence>
<gene>
    <name evidence="10" type="ORF">Cni_G01780</name>
</gene>
<dbReference type="Proteomes" id="UP001327560">
    <property type="component" value="Chromosome 1"/>
</dbReference>